<feature type="domain" description="HTH cro/C1-type" evidence="1">
    <location>
        <begin position="28"/>
        <end position="82"/>
    </location>
</feature>
<dbReference type="InterPro" id="IPR010982">
    <property type="entry name" value="Lambda_DNA-bd_dom_sf"/>
</dbReference>
<name>A0A2A4AN79_9CORY</name>
<proteinExistence type="predicted"/>
<dbReference type="EMBL" id="NWBP01000001">
    <property type="protein sequence ID" value="PCC83927.1"/>
    <property type="molecule type" value="Genomic_DNA"/>
</dbReference>
<dbReference type="SUPFAM" id="SSF47413">
    <property type="entry name" value="lambda repressor-like DNA-binding domains"/>
    <property type="match status" value="1"/>
</dbReference>
<gene>
    <name evidence="2" type="ORF">COM45_00435</name>
</gene>
<dbReference type="SMART" id="SM00530">
    <property type="entry name" value="HTH_XRE"/>
    <property type="match status" value="1"/>
</dbReference>
<dbReference type="InterPro" id="IPR001387">
    <property type="entry name" value="Cro/C1-type_HTH"/>
</dbReference>
<evidence type="ECO:0000313" key="2">
    <source>
        <dbReference type="EMBL" id="PCC83927.1"/>
    </source>
</evidence>
<dbReference type="AlphaFoldDB" id="A0A2A4AN79"/>
<dbReference type="Pfam" id="PF13560">
    <property type="entry name" value="HTH_31"/>
    <property type="match status" value="1"/>
</dbReference>
<reference evidence="2 3" key="1">
    <citation type="submission" date="2017-09" db="EMBL/GenBank/DDBJ databases">
        <title>Draft Genome Sequence of Corynebacterium accolens AH4003.</title>
        <authorList>
            <person name="Chen Y."/>
            <person name="Oosthuysen W.F."/>
            <person name="Kelley S."/>
            <person name="Horswill A."/>
        </authorList>
    </citation>
    <scope>NUCLEOTIDE SEQUENCE [LARGE SCALE GENOMIC DNA]</scope>
    <source>
        <strain evidence="2 3">AH4003</strain>
    </source>
</reference>
<dbReference type="Proteomes" id="UP000218690">
    <property type="component" value="Unassembled WGS sequence"/>
</dbReference>
<evidence type="ECO:0000259" key="1">
    <source>
        <dbReference type="PROSITE" id="PS50943"/>
    </source>
</evidence>
<dbReference type="PROSITE" id="PS50943">
    <property type="entry name" value="HTH_CROC1"/>
    <property type="match status" value="1"/>
</dbReference>
<protein>
    <submittedName>
        <fullName evidence="2">Transcriptional regulator</fullName>
    </submittedName>
</protein>
<accession>A0A2A4AN79</accession>
<dbReference type="GO" id="GO:0003677">
    <property type="term" value="F:DNA binding"/>
    <property type="evidence" value="ECO:0007669"/>
    <property type="project" value="InterPro"/>
</dbReference>
<dbReference type="CDD" id="cd00093">
    <property type="entry name" value="HTH_XRE"/>
    <property type="match status" value="1"/>
</dbReference>
<organism evidence="2 3">
    <name type="scientific">Corynebacterium accolens</name>
    <dbReference type="NCBI Taxonomy" id="38284"/>
    <lineage>
        <taxon>Bacteria</taxon>
        <taxon>Bacillati</taxon>
        <taxon>Actinomycetota</taxon>
        <taxon>Actinomycetes</taxon>
        <taxon>Mycobacteriales</taxon>
        <taxon>Corynebacteriaceae</taxon>
        <taxon>Corynebacterium</taxon>
    </lineage>
</organism>
<dbReference type="Gene3D" id="1.10.260.40">
    <property type="entry name" value="lambda repressor-like DNA-binding domains"/>
    <property type="match status" value="1"/>
</dbReference>
<evidence type="ECO:0000313" key="3">
    <source>
        <dbReference type="Proteomes" id="UP000218690"/>
    </source>
</evidence>
<sequence>MPDTHKPRNKQGKPAGDNPQLLAIGAEFAARRRELGILQQQLADAAGVSRSTLHTIEHGGSGVRWEKVTAVAEALGLEMSFQPRA</sequence>
<comment type="caution">
    <text evidence="2">The sequence shown here is derived from an EMBL/GenBank/DDBJ whole genome shotgun (WGS) entry which is preliminary data.</text>
</comment>